<dbReference type="OrthoDB" id="3639251at2759"/>
<evidence type="ECO:0000313" key="9">
    <source>
        <dbReference type="Proteomes" id="UP000835052"/>
    </source>
</evidence>
<dbReference type="Pfam" id="PF24630">
    <property type="entry name" value="PIN_TASOR"/>
    <property type="match status" value="1"/>
</dbReference>
<feature type="region of interest" description="Disordered" evidence="5">
    <location>
        <begin position="1457"/>
        <end position="1484"/>
    </location>
</feature>
<dbReference type="EMBL" id="CAJGYM010000036">
    <property type="protein sequence ID" value="CAD6193504.1"/>
    <property type="molecule type" value="Genomic_DNA"/>
</dbReference>
<feature type="transmembrane region" description="Helical" evidence="6">
    <location>
        <begin position="83"/>
        <end position="105"/>
    </location>
</feature>
<dbReference type="InterPro" id="IPR036259">
    <property type="entry name" value="MFS_trans_sf"/>
</dbReference>
<comment type="caution">
    <text evidence="8">The sequence shown here is derived from an EMBL/GenBank/DDBJ whole genome shotgun (WGS) entry which is preliminary data.</text>
</comment>
<feature type="region of interest" description="Disordered" evidence="5">
    <location>
        <begin position="1326"/>
        <end position="1376"/>
    </location>
</feature>
<evidence type="ECO:0000256" key="1">
    <source>
        <dbReference type="ARBA" id="ARBA00004141"/>
    </source>
</evidence>
<evidence type="ECO:0000256" key="2">
    <source>
        <dbReference type="ARBA" id="ARBA00022692"/>
    </source>
</evidence>
<feature type="transmembrane region" description="Helical" evidence="6">
    <location>
        <begin position="425"/>
        <end position="451"/>
    </location>
</feature>
<feature type="domain" description="Major facilitator superfamily (MFS) profile" evidence="7">
    <location>
        <begin position="34"/>
        <end position="454"/>
    </location>
</feature>
<reference evidence="8" key="1">
    <citation type="submission" date="2020-10" db="EMBL/GenBank/DDBJ databases">
        <authorList>
            <person name="Kikuchi T."/>
        </authorList>
    </citation>
    <scope>NUCLEOTIDE SEQUENCE</scope>
    <source>
        <strain evidence="8">NKZ352</strain>
    </source>
</reference>
<feature type="transmembrane region" description="Helical" evidence="6">
    <location>
        <begin position="261"/>
        <end position="287"/>
    </location>
</feature>
<feature type="compositionally biased region" description="Basic and acidic residues" evidence="5">
    <location>
        <begin position="1339"/>
        <end position="1369"/>
    </location>
</feature>
<evidence type="ECO:0000256" key="3">
    <source>
        <dbReference type="ARBA" id="ARBA00022989"/>
    </source>
</evidence>
<feature type="transmembrane region" description="Helical" evidence="6">
    <location>
        <begin position="207"/>
        <end position="227"/>
    </location>
</feature>
<evidence type="ECO:0000256" key="4">
    <source>
        <dbReference type="ARBA" id="ARBA00023136"/>
    </source>
</evidence>
<dbReference type="InterPro" id="IPR056242">
    <property type="entry name" value="PIN_TASOR"/>
</dbReference>
<evidence type="ECO:0000259" key="7">
    <source>
        <dbReference type="PROSITE" id="PS50850"/>
    </source>
</evidence>
<accession>A0A8S1HCV7</accession>
<evidence type="ECO:0000256" key="5">
    <source>
        <dbReference type="SAM" id="MobiDB-lite"/>
    </source>
</evidence>
<evidence type="ECO:0000313" key="8">
    <source>
        <dbReference type="EMBL" id="CAD6193504.1"/>
    </source>
</evidence>
<feature type="transmembrane region" description="Helical" evidence="6">
    <location>
        <begin position="355"/>
        <end position="376"/>
    </location>
</feature>
<proteinExistence type="predicted"/>
<protein>
    <recommendedName>
        <fullName evidence="7">Major facilitator superfamily (MFS) profile domain-containing protein</fullName>
    </recommendedName>
</protein>
<feature type="transmembrane region" description="Helical" evidence="6">
    <location>
        <begin position="331"/>
        <end position="349"/>
    </location>
</feature>
<keyword evidence="9" id="KW-1185">Reference proteome</keyword>
<keyword evidence="2 6" id="KW-0812">Transmembrane</keyword>
<dbReference type="SUPFAM" id="SSF103473">
    <property type="entry name" value="MFS general substrate transporter"/>
    <property type="match status" value="1"/>
</dbReference>
<feature type="transmembrane region" description="Helical" evidence="6">
    <location>
        <begin position="138"/>
        <end position="159"/>
    </location>
</feature>
<name>A0A8S1HCV7_9PELO</name>
<dbReference type="PANTHER" id="PTHR43184">
    <property type="entry name" value="MAJOR FACILITATOR SUPERFAMILY TRANSPORTER 16, ISOFORM B"/>
    <property type="match status" value="1"/>
</dbReference>
<dbReference type="Pfam" id="PF07690">
    <property type="entry name" value="MFS_1"/>
    <property type="match status" value="1"/>
</dbReference>
<dbReference type="PROSITE" id="PS50850">
    <property type="entry name" value="MFS"/>
    <property type="match status" value="1"/>
</dbReference>
<dbReference type="Proteomes" id="UP000835052">
    <property type="component" value="Unassembled WGS sequence"/>
</dbReference>
<dbReference type="InterPro" id="IPR020846">
    <property type="entry name" value="MFS_dom"/>
</dbReference>
<dbReference type="CDD" id="cd17342">
    <property type="entry name" value="MFS_SLC37A3"/>
    <property type="match status" value="1"/>
</dbReference>
<feature type="transmembrane region" description="Helical" evidence="6">
    <location>
        <begin position="180"/>
        <end position="201"/>
    </location>
</feature>
<dbReference type="GO" id="GO:0022857">
    <property type="term" value="F:transmembrane transporter activity"/>
    <property type="evidence" value="ECO:0007669"/>
    <property type="project" value="InterPro"/>
</dbReference>
<sequence>MPRVRLRNDVGSGFSGVFHRFLGEESCTKYHAHVFVHTFLSYAFLHATRKTLSTVKPSLVYLWTHNSTTSAAIFPTEQAATEFLGALDTGFMIAYALGLFVSGVLGDRYNPTIILSVGMMMSSLTVFAFGYLTETFKVYSAPIYAFLWILNGLIQSTAWPTEVSIMGNWFGHSTRGTVMGIWSSCASVGNIIGTIVASHSVEYGYQYAFALNCAILFIYSFVVVIFLPAAPRSLGLPEIEDDFEEIIETERPPPLGFFRAWLLPGVLAYSLAYACLKLVNYGFFFWLPYYLHTALHWPESYADSLSTWYDVGGIIAAIVAGAISDRMSSRTPIVFGMLMCSTVALYIYAHSPSSYAWNAFLLIVAGFFIGGPANMISSSVTADLGKCREVRGSAEALSTVTGIIDGTGSSGAAIGQWFIPSIQLWFGWGAVFYGFILMMFCTALCISPLLWKEHQITSVSDNRGSSHLVLLKHSFFETIHTSRARQEKLPFLVWRSDEMTADVRTISEGSSAPAKGLDSFILKRDDEDFRKICDVLEKSFADKELYKVLNVLSIKRYKNKYLEWKFDNFKKVVRSSGQNDVEHWAFREILSDKEESFIAQNGVLVGSTFAGTLGDSNKGVLLYTNPDLTTASSYYRSLPITLMIFKTVRGRSLLVDVAKSSKYDLTPQLENFSHMPVGRERMYSRETPRRMAHQLSAVYHYEHTLDGEIEYVPAGVLPYAFVELEVKDWKLMNLVGRPPPALSSIYYDFALKPMLKFDLMIPGYSIKEADLCSVFGPGFPLNGFCANTVRLVDGPFFDASKFAEIRGIAELQNKSFGDLAYLPEIFIKDRQVFAAYSVFKSSNPVFTELIADLYSNNAFLMLADPTSTTHLVLPSGQLSSSLGLPASREILHVVSLSSMSHFAGSFSLEHLTAYEDRQTMESRRLVANEELICVSMEFITCHSRNAAEHADAVEEHSRVKNEEPTISAPVEVKKLAPIALPLASSQRFRNLKPPLAPGAVRPKHTRRVNWHPETVLNQKRETSVDREKRKREEKLVAAEVTPEEAQECNAVFKSAFHSSGSGKIAPPKVTSTLATIPNNGQEAVSRENAAPTTTYVKFSEIASLPLPPTANREQRHAEILAGIFYQEEDVAMDIDTEDSEEVLAGEKNELAKKPVIGEEDQPQEIPTENPAVAAEEEKIEEEDGDDLLSFCLSSSRPAPPVVVDPVKNASFPLVKEDPPKTVVPTLPTNLVAVPGVSEILKNISGSQIKSLTESISAVRRNRFDVGGTAPPAVVPPPGQVGSKDVDLRLLPKAAIVVPPMPIAFSVAKMAPVKKIEPVRSVIFNQEEEEEEEVGNKSGVKKDRDYRRERTAPVPKEDNGKNKKPVKLDVADIPMPPPVRQIKTQRLHNTLQTVWKAKGFSIPPNVAPSLSQASTSFIVSDSPASPEKQPVPEVEEIAELEEPDDLILTSSSMVEKRIPTEGSSDWEARVQVEPTSKRPPSVELPSTSAIVQTIIPTAAIDEEEEGEIISDDEDPQIIKEVAPVSATTSSEEPNPMANGAVGPLMDKDDRQLPPGLVIAQAKELNRMGSQLPPPPARTFGAFSSMVPSSVHRPYASAPPPRPVNGVPPVPGYPAPAHTGFGAYAPVNPQAFAARQPTALRGINIVADNLLFNPAVMDVSKLEALFRKMEALKAGTRRQISLLLHANLQESLKKSADAVRRGYAAVLENPKNKEFVRLLPKHDCDFGDKRATNMVMCLSVLVRTNRNAPIDIIYLSNMSSAAQTGAQITGLGVKMMRLNDFLQS</sequence>
<dbReference type="PANTHER" id="PTHR43184:SF12">
    <property type="entry name" value="SUGAR PHOSPHATE EXCHANGER 3"/>
    <property type="match status" value="1"/>
</dbReference>
<dbReference type="Gene3D" id="1.20.1250.20">
    <property type="entry name" value="MFS general substrate transporter like domains"/>
    <property type="match status" value="2"/>
</dbReference>
<evidence type="ECO:0000256" key="6">
    <source>
        <dbReference type="SAM" id="Phobius"/>
    </source>
</evidence>
<gene>
    <name evidence="8" type="ORF">CAUJ_LOCUS9423</name>
</gene>
<comment type="subcellular location">
    <subcellularLocation>
        <location evidence="1">Membrane</location>
        <topology evidence="1">Multi-pass membrane protein</topology>
    </subcellularLocation>
</comment>
<keyword evidence="3 6" id="KW-1133">Transmembrane helix</keyword>
<organism evidence="8 9">
    <name type="scientific">Caenorhabditis auriculariae</name>
    <dbReference type="NCBI Taxonomy" id="2777116"/>
    <lineage>
        <taxon>Eukaryota</taxon>
        <taxon>Metazoa</taxon>
        <taxon>Ecdysozoa</taxon>
        <taxon>Nematoda</taxon>
        <taxon>Chromadorea</taxon>
        <taxon>Rhabditida</taxon>
        <taxon>Rhabditina</taxon>
        <taxon>Rhabditomorpha</taxon>
        <taxon>Rhabditoidea</taxon>
        <taxon>Rhabditidae</taxon>
        <taxon>Peloderinae</taxon>
        <taxon>Caenorhabditis</taxon>
    </lineage>
</organism>
<dbReference type="GO" id="GO:0005789">
    <property type="term" value="C:endoplasmic reticulum membrane"/>
    <property type="evidence" value="ECO:0007669"/>
    <property type="project" value="TreeGrafter"/>
</dbReference>
<keyword evidence="4 6" id="KW-0472">Membrane</keyword>
<dbReference type="InterPro" id="IPR011701">
    <property type="entry name" value="MFS"/>
</dbReference>
<feature type="transmembrane region" description="Helical" evidence="6">
    <location>
        <begin position="112"/>
        <end position="132"/>
    </location>
</feature>